<dbReference type="SUPFAM" id="SSF47203">
    <property type="entry name" value="Acyl-CoA dehydrogenase C-terminal domain-like"/>
    <property type="match status" value="1"/>
</dbReference>
<reference evidence="6 7" key="1">
    <citation type="submission" date="2019-11" db="EMBL/GenBank/DDBJ databases">
        <title>Nocardia sp. nov. CT2-14 isolated from soil.</title>
        <authorList>
            <person name="Kanchanasin P."/>
            <person name="Tanasupawat S."/>
            <person name="Yuki M."/>
            <person name="Kudo T."/>
        </authorList>
    </citation>
    <scope>NUCLEOTIDE SEQUENCE [LARGE SCALE GENOMIC DNA]</scope>
    <source>
        <strain evidence="6 7">CT2-14</strain>
    </source>
</reference>
<dbReference type="InterPro" id="IPR036250">
    <property type="entry name" value="AcylCo_DH-like_C"/>
</dbReference>
<keyword evidence="7" id="KW-1185">Reference proteome</keyword>
<evidence type="ECO:0000256" key="2">
    <source>
        <dbReference type="ARBA" id="ARBA00023002"/>
    </source>
</evidence>
<dbReference type="PANTHER" id="PTHR43884:SF25">
    <property type="entry name" value="ACYL-COA DEHYDROGENASE YDBM-RELATED"/>
    <property type="match status" value="1"/>
</dbReference>
<protein>
    <submittedName>
        <fullName evidence="6">Acyl-CoA dehydrogenase</fullName>
    </submittedName>
</protein>
<dbReference type="GO" id="GO:0050660">
    <property type="term" value="F:flavin adenine dinucleotide binding"/>
    <property type="evidence" value="ECO:0007669"/>
    <property type="project" value="InterPro"/>
</dbReference>
<sequence>MTDLAVEPTDSPAPEVLTPGVLPEALLHRFHGRAAEYDRDNRFFAEDLDELREIGYLRAAIPVSHGGLGWTLTDFNRAQRALAYWAPATALGVNMHLYWTGPLADRIAAGDTTLEWLAREVSAGKVIAAGHGERGNDLAIDDSTTSAVPVDGGYLVNGHKIFTSLSPAWAWLGIHARDDSDPEHPRIIHAFVPRDSAGVRTVETWDTLGVRATASHDTVLTDVFVAQEHVAEVHERGAEPGPFISSILPWAIPALVNVYLGIARRAVDVALESARTRNVLSLGNRPVAGKPFVQYHAAEAELALEAATAHLDHITEVLARGDDLGDRLLLALFAVKENGTRTARTVVDIALEIGGGGSIHRRNELERLYRDVRAGSIHPPSSDSVREYIGNFLLGE</sequence>
<evidence type="ECO:0000259" key="3">
    <source>
        <dbReference type="Pfam" id="PF02770"/>
    </source>
</evidence>
<dbReference type="InterPro" id="IPR013107">
    <property type="entry name" value="Acyl-CoA_DH_C"/>
</dbReference>
<dbReference type="Proteomes" id="UP000432464">
    <property type="component" value="Unassembled WGS sequence"/>
</dbReference>
<gene>
    <name evidence="6" type="ORF">GLP40_12340</name>
</gene>
<dbReference type="SUPFAM" id="SSF56645">
    <property type="entry name" value="Acyl-CoA dehydrogenase NM domain-like"/>
    <property type="match status" value="1"/>
</dbReference>
<dbReference type="Gene3D" id="1.10.540.10">
    <property type="entry name" value="Acyl-CoA dehydrogenase/oxidase, N-terminal domain"/>
    <property type="match status" value="1"/>
</dbReference>
<name>A0A6I3KXF3_9NOCA</name>
<feature type="domain" description="Acyl-CoA dehydrogenase C-terminal" evidence="5">
    <location>
        <begin position="257"/>
        <end position="378"/>
    </location>
</feature>
<dbReference type="InterPro" id="IPR013786">
    <property type="entry name" value="AcylCoA_DH/ox_N"/>
</dbReference>
<feature type="domain" description="Acyl-CoA oxidase/dehydrogenase middle" evidence="3">
    <location>
        <begin position="135"/>
        <end position="223"/>
    </location>
</feature>
<dbReference type="GO" id="GO:0003995">
    <property type="term" value="F:acyl-CoA dehydrogenase activity"/>
    <property type="evidence" value="ECO:0007669"/>
    <property type="project" value="TreeGrafter"/>
</dbReference>
<dbReference type="InterPro" id="IPR006091">
    <property type="entry name" value="Acyl-CoA_Oxase/DH_mid-dom"/>
</dbReference>
<comment type="caution">
    <text evidence="6">The sequence shown here is derived from an EMBL/GenBank/DDBJ whole genome shotgun (WGS) entry which is preliminary data.</text>
</comment>
<dbReference type="Gene3D" id="1.20.140.10">
    <property type="entry name" value="Butyryl-CoA Dehydrogenase, subunit A, domain 3"/>
    <property type="match status" value="1"/>
</dbReference>
<dbReference type="EMBL" id="WMBB01000005">
    <property type="protein sequence ID" value="MTE13558.1"/>
    <property type="molecule type" value="Genomic_DNA"/>
</dbReference>
<dbReference type="AlphaFoldDB" id="A0A6I3KXF3"/>
<evidence type="ECO:0000256" key="1">
    <source>
        <dbReference type="ARBA" id="ARBA00022630"/>
    </source>
</evidence>
<evidence type="ECO:0000313" key="7">
    <source>
        <dbReference type="Proteomes" id="UP000432464"/>
    </source>
</evidence>
<evidence type="ECO:0000313" key="6">
    <source>
        <dbReference type="EMBL" id="MTE13558.1"/>
    </source>
</evidence>
<dbReference type="InterPro" id="IPR046373">
    <property type="entry name" value="Acyl-CoA_Oxase/DH_mid-dom_sf"/>
</dbReference>
<feature type="domain" description="Acyl-CoA dehydrogenase/oxidase N-terminal" evidence="4">
    <location>
        <begin position="33"/>
        <end position="97"/>
    </location>
</feature>
<evidence type="ECO:0000259" key="4">
    <source>
        <dbReference type="Pfam" id="PF02771"/>
    </source>
</evidence>
<keyword evidence="1" id="KW-0285">Flavoprotein</keyword>
<dbReference type="RefSeq" id="WP_154788002.1">
    <property type="nucleotide sequence ID" value="NZ_WMBB01000005.1"/>
</dbReference>
<evidence type="ECO:0000259" key="5">
    <source>
        <dbReference type="Pfam" id="PF08028"/>
    </source>
</evidence>
<proteinExistence type="predicted"/>
<dbReference type="Pfam" id="PF02771">
    <property type="entry name" value="Acyl-CoA_dh_N"/>
    <property type="match status" value="1"/>
</dbReference>
<keyword evidence="2" id="KW-0560">Oxidoreductase</keyword>
<dbReference type="InterPro" id="IPR009100">
    <property type="entry name" value="AcylCoA_DH/oxidase_NM_dom_sf"/>
</dbReference>
<dbReference type="PANTHER" id="PTHR43884">
    <property type="entry name" value="ACYL-COA DEHYDROGENASE"/>
    <property type="match status" value="1"/>
</dbReference>
<dbReference type="InterPro" id="IPR037069">
    <property type="entry name" value="AcylCoA_DH/ox_N_sf"/>
</dbReference>
<dbReference type="Pfam" id="PF08028">
    <property type="entry name" value="Acyl-CoA_dh_2"/>
    <property type="match status" value="1"/>
</dbReference>
<dbReference type="PIRSF" id="PIRSF016578">
    <property type="entry name" value="HsaA"/>
    <property type="match status" value="1"/>
</dbReference>
<organism evidence="6 7">
    <name type="scientific">Nocardia aurantiaca</name>
    <dbReference type="NCBI Taxonomy" id="2675850"/>
    <lineage>
        <taxon>Bacteria</taxon>
        <taxon>Bacillati</taxon>
        <taxon>Actinomycetota</taxon>
        <taxon>Actinomycetes</taxon>
        <taxon>Mycobacteriales</taxon>
        <taxon>Nocardiaceae</taxon>
        <taxon>Nocardia</taxon>
    </lineage>
</organism>
<dbReference type="CDD" id="cd00567">
    <property type="entry name" value="ACAD"/>
    <property type="match status" value="1"/>
</dbReference>
<accession>A0A6I3KXF3</accession>
<dbReference type="Pfam" id="PF02770">
    <property type="entry name" value="Acyl-CoA_dh_M"/>
    <property type="match status" value="1"/>
</dbReference>
<dbReference type="Gene3D" id="2.40.110.10">
    <property type="entry name" value="Butyryl-CoA Dehydrogenase, subunit A, domain 2"/>
    <property type="match status" value="1"/>
</dbReference>